<organism evidence="1">
    <name type="scientific">marine sediment metagenome</name>
    <dbReference type="NCBI Taxonomy" id="412755"/>
    <lineage>
        <taxon>unclassified sequences</taxon>
        <taxon>metagenomes</taxon>
        <taxon>ecological metagenomes</taxon>
    </lineage>
</organism>
<accession>A0A0F8WIR0</accession>
<proteinExistence type="predicted"/>
<sequence length="76" mass="9585">MKFKPRWTWNRIWYAVRHPYRYRVLMRYLKNPPPSITVSIADRLEQERRRHQMAMYGEVWLTRDRSEEPFRMITDA</sequence>
<dbReference type="EMBL" id="LAZR01064936">
    <property type="protein sequence ID" value="KKK56548.1"/>
    <property type="molecule type" value="Genomic_DNA"/>
</dbReference>
<reference evidence="1" key="1">
    <citation type="journal article" date="2015" name="Nature">
        <title>Complex archaea that bridge the gap between prokaryotes and eukaryotes.</title>
        <authorList>
            <person name="Spang A."/>
            <person name="Saw J.H."/>
            <person name="Jorgensen S.L."/>
            <person name="Zaremba-Niedzwiedzka K."/>
            <person name="Martijn J."/>
            <person name="Lind A.E."/>
            <person name="van Eijk R."/>
            <person name="Schleper C."/>
            <person name="Guy L."/>
            <person name="Ettema T.J."/>
        </authorList>
    </citation>
    <scope>NUCLEOTIDE SEQUENCE</scope>
</reference>
<dbReference type="AlphaFoldDB" id="A0A0F8WIR0"/>
<protein>
    <submittedName>
        <fullName evidence="1">Uncharacterized protein</fullName>
    </submittedName>
</protein>
<comment type="caution">
    <text evidence="1">The sequence shown here is derived from an EMBL/GenBank/DDBJ whole genome shotgun (WGS) entry which is preliminary data.</text>
</comment>
<gene>
    <name evidence="1" type="ORF">LCGC14_3063430</name>
</gene>
<evidence type="ECO:0000313" key="1">
    <source>
        <dbReference type="EMBL" id="KKK56548.1"/>
    </source>
</evidence>
<name>A0A0F8WIR0_9ZZZZ</name>